<dbReference type="GeneID" id="28248307"/>
<dbReference type="Pfam" id="PF05013">
    <property type="entry name" value="FGase"/>
    <property type="match status" value="1"/>
</dbReference>
<dbReference type="OrthoDB" id="9802050at2"/>
<dbReference type="GO" id="GO:0016787">
    <property type="term" value="F:hydrolase activity"/>
    <property type="evidence" value="ECO:0007669"/>
    <property type="project" value="UniProtKB-KW"/>
</dbReference>
<reference evidence="1 2" key="1">
    <citation type="journal article" date="2016" name="ISME J.">
        <title>Global occurrence and heterogeneity of the Roseobacter-clade species Ruegeria mobilis.</title>
        <authorList>
            <person name="Sonnenschein E."/>
            <person name="Gram L."/>
        </authorList>
    </citation>
    <scope>NUCLEOTIDE SEQUENCE [LARGE SCALE GENOMIC DNA]</scope>
    <source>
        <strain evidence="1 2">F1926</strain>
    </source>
</reference>
<dbReference type="Gene3D" id="3.40.630.40">
    <property type="entry name" value="Zn-dependent exopeptidases"/>
    <property type="match status" value="1"/>
</dbReference>
<dbReference type="EMBL" id="CP015230">
    <property type="protein sequence ID" value="ANP39277.1"/>
    <property type="molecule type" value="Genomic_DNA"/>
</dbReference>
<evidence type="ECO:0000313" key="2">
    <source>
        <dbReference type="Proteomes" id="UP000013243"/>
    </source>
</evidence>
<proteinExistence type="predicted"/>
<dbReference type="InterPro" id="IPR007709">
    <property type="entry name" value="N-FG_amidohydro"/>
</dbReference>
<name>A0A1B0ZYF6_9RHOB</name>
<keyword evidence="1" id="KW-0378">Hydrolase</keyword>
<dbReference type="STRING" id="1265309.K529_000705"/>
<dbReference type="SUPFAM" id="SSF53187">
    <property type="entry name" value="Zn-dependent exopeptidases"/>
    <property type="match status" value="1"/>
</dbReference>
<protein>
    <submittedName>
        <fullName evidence="1">N-formylglutamate amidohydrolase</fullName>
    </submittedName>
</protein>
<dbReference type="RefSeq" id="WP_005648637.1">
    <property type="nucleotide sequence ID" value="NZ_CP015230.1"/>
</dbReference>
<gene>
    <name evidence="1" type="ORF">K529_000705</name>
</gene>
<dbReference type="AlphaFoldDB" id="A0A1B0ZYF6"/>
<evidence type="ECO:0000313" key="1">
    <source>
        <dbReference type="EMBL" id="ANP39277.1"/>
    </source>
</evidence>
<organism evidence="1 2">
    <name type="scientific">Tritonibacter mobilis F1926</name>
    <dbReference type="NCBI Taxonomy" id="1265309"/>
    <lineage>
        <taxon>Bacteria</taxon>
        <taxon>Pseudomonadati</taxon>
        <taxon>Pseudomonadota</taxon>
        <taxon>Alphaproteobacteria</taxon>
        <taxon>Rhodobacterales</taxon>
        <taxon>Paracoccaceae</taxon>
        <taxon>Tritonibacter</taxon>
    </lineage>
</organism>
<accession>A0A1B0ZYF6</accession>
<dbReference type="Proteomes" id="UP000013243">
    <property type="component" value="Chromosome"/>
</dbReference>
<sequence>MSGQAYSIEMPQGWQSPVVIASPHSGSNYPKTFVSQSILDAKRLRSSEDAFVDLLFAAAPRLGMPLLAAKMPRAYVDLNRSSEELDPALIEGARRRGQNPRVASGLGVIPRVVSNGRAIYSGKITMQEARMRIDDYWFPYHTALQRLLDAAHTRFGEAILIDCHSMPHEAIVNCSPQREKRPEIVLGDRFGAAADGSIVDEIEAAFAEAGFRVARNSPFAGAYITQTYGRPFRQQHAIQVEIDRSLYMDEANIAPNAEFEAIRARLTQALQRISGLRKDQKPMAAE</sequence>
<dbReference type="KEGG" id="rmb:K529_000705"/>